<keyword evidence="4" id="KW-0479">Metal-binding</keyword>
<dbReference type="CDD" id="cd00685">
    <property type="entry name" value="Trans_IPPS_HT"/>
    <property type="match status" value="1"/>
</dbReference>
<evidence type="ECO:0000256" key="5">
    <source>
        <dbReference type="ARBA" id="ARBA00022842"/>
    </source>
</evidence>
<dbReference type="EMBL" id="BAABDE010000042">
    <property type="protein sequence ID" value="GAA3842189.1"/>
    <property type="molecule type" value="Genomic_DNA"/>
</dbReference>
<dbReference type="Gene3D" id="1.10.600.10">
    <property type="entry name" value="Farnesyl Diphosphate Synthase"/>
    <property type="match status" value="1"/>
</dbReference>
<dbReference type="SFLD" id="SFLDS00005">
    <property type="entry name" value="Isoprenoid_Synthase_Type_I"/>
    <property type="match status" value="1"/>
</dbReference>
<dbReference type="RefSeq" id="WP_275781743.1">
    <property type="nucleotide sequence ID" value="NZ_BAABDE010000042.1"/>
</dbReference>
<reference evidence="8" key="1">
    <citation type="journal article" date="2019" name="Int. J. Syst. Evol. Microbiol.">
        <title>The Global Catalogue of Microorganisms (GCM) 10K type strain sequencing project: providing services to taxonomists for standard genome sequencing and annotation.</title>
        <authorList>
            <consortium name="The Broad Institute Genomics Platform"/>
            <consortium name="The Broad Institute Genome Sequencing Center for Infectious Disease"/>
            <person name="Wu L."/>
            <person name="Ma J."/>
        </authorList>
    </citation>
    <scope>NUCLEOTIDE SEQUENCE [LARGE SCALE GENOMIC DNA]</scope>
    <source>
        <strain evidence="8">JCM 17138</strain>
    </source>
</reference>
<comment type="cofactor">
    <cofactor evidence="1">
        <name>Mg(2+)</name>
        <dbReference type="ChEBI" id="CHEBI:18420"/>
    </cofactor>
</comment>
<dbReference type="Pfam" id="PF00348">
    <property type="entry name" value="polyprenyl_synt"/>
    <property type="match status" value="1"/>
</dbReference>
<keyword evidence="5" id="KW-0460">Magnesium</keyword>
<sequence length="354" mass="38231">MTAPSLDAQPIDLAALQSRVDTALHDFLDAKTRSAKDQCLPLDVSAALRDFLTAGGKRLRPLLCVLGWHAVGGQDDDTAVVRTAAALEMFHAFCLIHDDIMDNSATRRGRPTVHRSIAVRHGHDRLGTSAAILIGDMALAWSDELLHSAGHPPHRLAGLRRVIDVMRQEVIYGQYLDLMTPLGPITDHEAALQVIRFKTAKYTVERPLHCGAILADADPDLTAALSRYALPLGEAFQLRDDLLGVYGRPDDTGKPVLDDLREGKQTVLLALAAQRANTAQRKLLDTLVGTADLDLDGAARIRAVLDTTGAHATVEDMIATRYAQALTALDAVPYPKPAAAALRHLAARAVERTS</sequence>
<evidence type="ECO:0000256" key="4">
    <source>
        <dbReference type="ARBA" id="ARBA00022723"/>
    </source>
</evidence>
<dbReference type="InterPro" id="IPR008949">
    <property type="entry name" value="Isoprenoid_synthase_dom_sf"/>
</dbReference>
<evidence type="ECO:0000256" key="2">
    <source>
        <dbReference type="ARBA" id="ARBA00006706"/>
    </source>
</evidence>
<comment type="similarity">
    <text evidence="2 6">Belongs to the FPP/GGPP synthase family.</text>
</comment>
<dbReference type="PANTHER" id="PTHR12001:SF85">
    <property type="entry name" value="SHORT CHAIN ISOPRENYL DIPHOSPHATE SYNTHASE"/>
    <property type="match status" value="1"/>
</dbReference>
<dbReference type="Proteomes" id="UP001501009">
    <property type="component" value="Unassembled WGS sequence"/>
</dbReference>
<dbReference type="PROSITE" id="PS00444">
    <property type="entry name" value="POLYPRENYL_SYNTHASE_2"/>
    <property type="match status" value="1"/>
</dbReference>
<dbReference type="SFLD" id="SFLDG01017">
    <property type="entry name" value="Polyprenyl_Transferase_Like"/>
    <property type="match status" value="1"/>
</dbReference>
<evidence type="ECO:0000313" key="7">
    <source>
        <dbReference type="EMBL" id="GAA3842189.1"/>
    </source>
</evidence>
<dbReference type="PANTHER" id="PTHR12001">
    <property type="entry name" value="GERANYLGERANYL PYROPHOSPHATE SYNTHASE"/>
    <property type="match status" value="1"/>
</dbReference>
<evidence type="ECO:0000256" key="1">
    <source>
        <dbReference type="ARBA" id="ARBA00001946"/>
    </source>
</evidence>
<dbReference type="InterPro" id="IPR033749">
    <property type="entry name" value="Polyprenyl_synt_CS"/>
</dbReference>
<comment type="caution">
    <text evidence="7">The sequence shown here is derived from an EMBL/GenBank/DDBJ whole genome shotgun (WGS) entry which is preliminary data.</text>
</comment>
<keyword evidence="3 6" id="KW-0808">Transferase</keyword>
<organism evidence="7 8">
    <name type="scientific">Streptomyces coacervatus</name>
    <dbReference type="NCBI Taxonomy" id="647381"/>
    <lineage>
        <taxon>Bacteria</taxon>
        <taxon>Bacillati</taxon>
        <taxon>Actinomycetota</taxon>
        <taxon>Actinomycetes</taxon>
        <taxon>Kitasatosporales</taxon>
        <taxon>Streptomycetaceae</taxon>
        <taxon>Streptomyces</taxon>
    </lineage>
</organism>
<gene>
    <name evidence="7" type="ORF">GCM10022403_087800</name>
</gene>
<keyword evidence="8" id="KW-1185">Reference proteome</keyword>
<evidence type="ECO:0000313" key="8">
    <source>
        <dbReference type="Proteomes" id="UP001501009"/>
    </source>
</evidence>
<dbReference type="InterPro" id="IPR000092">
    <property type="entry name" value="Polyprenyl_synt"/>
</dbReference>
<dbReference type="PROSITE" id="PS00723">
    <property type="entry name" value="POLYPRENYL_SYNTHASE_1"/>
    <property type="match status" value="1"/>
</dbReference>
<accession>A0ABP7JDA1</accession>
<evidence type="ECO:0000256" key="3">
    <source>
        <dbReference type="ARBA" id="ARBA00022679"/>
    </source>
</evidence>
<dbReference type="SUPFAM" id="SSF48576">
    <property type="entry name" value="Terpenoid synthases"/>
    <property type="match status" value="1"/>
</dbReference>
<evidence type="ECO:0000256" key="6">
    <source>
        <dbReference type="RuleBase" id="RU004466"/>
    </source>
</evidence>
<proteinExistence type="inferred from homology"/>
<protein>
    <submittedName>
        <fullName evidence="7">Polyprenyl synthetase family protein</fullName>
    </submittedName>
</protein>
<name>A0ABP7JDA1_9ACTN</name>